<dbReference type="Proteomes" id="UP000887578">
    <property type="component" value="Unplaced"/>
</dbReference>
<organism evidence="2 3">
    <name type="scientific">Panagrolaimus davidi</name>
    <dbReference type="NCBI Taxonomy" id="227884"/>
    <lineage>
        <taxon>Eukaryota</taxon>
        <taxon>Metazoa</taxon>
        <taxon>Ecdysozoa</taxon>
        <taxon>Nematoda</taxon>
        <taxon>Chromadorea</taxon>
        <taxon>Rhabditida</taxon>
        <taxon>Tylenchina</taxon>
        <taxon>Panagrolaimomorpha</taxon>
        <taxon>Panagrolaimoidea</taxon>
        <taxon>Panagrolaimidae</taxon>
        <taxon>Panagrolaimus</taxon>
    </lineage>
</organism>
<evidence type="ECO:0000313" key="3">
    <source>
        <dbReference type="WBParaSite" id="PDA_v2.g24491.t1"/>
    </source>
</evidence>
<evidence type="ECO:0000256" key="1">
    <source>
        <dbReference type="SAM" id="MobiDB-lite"/>
    </source>
</evidence>
<feature type="region of interest" description="Disordered" evidence="1">
    <location>
        <begin position="1"/>
        <end position="20"/>
    </location>
</feature>
<name>A0A914Q687_9BILA</name>
<reference evidence="3" key="1">
    <citation type="submission" date="2022-11" db="UniProtKB">
        <authorList>
            <consortium name="WormBaseParasite"/>
        </authorList>
    </citation>
    <scope>IDENTIFICATION</scope>
</reference>
<protein>
    <submittedName>
        <fullName evidence="3">Uncharacterized protein</fullName>
    </submittedName>
</protein>
<accession>A0A914Q687</accession>
<evidence type="ECO:0000313" key="2">
    <source>
        <dbReference type="Proteomes" id="UP000887578"/>
    </source>
</evidence>
<dbReference type="AlphaFoldDB" id="A0A914Q687"/>
<dbReference type="WBParaSite" id="PDA_v2.g24491.t1">
    <property type="protein sequence ID" value="PDA_v2.g24491.t1"/>
    <property type="gene ID" value="PDA_v2.g24491"/>
</dbReference>
<proteinExistence type="predicted"/>
<keyword evidence="2" id="KW-1185">Reference proteome</keyword>
<sequence>MKRKTPDNSDEDAAAPAHRRRCRKDPYLELFKASGLSALDIPLTLGYERLKKKFDRFSSKYLMYPPMWDLRTRCEPNLDYERYVELTKRALSDFYSKSFFYDEDTIFPEYKDQFQAELIVNIHAQPNLLSA</sequence>